<dbReference type="InterPro" id="IPR057884">
    <property type="entry name" value="FN3_RIM-BP1/2/3"/>
</dbReference>
<dbReference type="InterPro" id="IPR003961">
    <property type="entry name" value="FN3_dom"/>
</dbReference>
<feature type="compositionally biased region" description="Basic and acidic residues" evidence="6">
    <location>
        <begin position="1861"/>
        <end position="1883"/>
    </location>
</feature>
<dbReference type="PANTHER" id="PTHR14234:SF19">
    <property type="entry name" value="RIM-BINDING PROTEIN, ISOFORM F"/>
    <property type="match status" value="1"/>
</dbReference>
<evidence type="ECO:0000259" key="7">
    <source>
        <dbReference type="PROSITE" id="PS50002"/>
    </source>
</evidence>
<evidence type="ECO:0000313" key="9">
    <source>
        <dbReference type="EMBL" id="KAJ8025592.1"/>
    </source>
</evidence>
<feature type="coiled-coil region" evidence="5">
    <location>
        <begin position="922"/>
        <end position="949"/>
    </location>
</feature>
<feature type="region of interest" description="Disordered" evidence="6">
    <location>
        <begin position="4439"/>
        <end position="4482"/>
    </location>
</feature>
<evidence type="ECO:0000259" key="8">
    <source>
        <dbReference type="PROSITE" id="PS50853"/>
    </source>
</evidence>
<keyword evidence="3" id="KW-0677">Repeat</keyword>
<dbReference type="InterPro" id="IPR013783">
    <property type="entry name" value="Ig-like_fold"/>
</dbReference>
<dbReference type="InterPro" id="IPR001452">
    <property type="entry name" value="SH3_domain"/>
</dbReference>
<evidence type="ECO:0000256" key="3">
    <source>
        <dbReference type="ARBA" id="ARBA00022737"/>
    </source>
</evidence>
<keyword evidence="9" id="KW-0808">Transferase</keyword>
<feature type="region of interest" description="Disordered" evidence="6">
    <location>
        <begin position="2716"/>
        <end position="2741"/>
    </location>
</feature>
<feature type="region of interest" description="Disordered" evidence="6">
    <location>
        <begin position="3703"/>
        <end position="3772"/>
    </location>
</feature>
<feature type="region of interest" description="Disordered" evidence="6">
    <location>
        <begin position="1970"/>
        <end position="2006"/>
    </location>
</feature>
<feature type="compositionally biased region" description="Polar residues" evidence="6">
    <location>
        <begin position="40"/>
        <end position="51"/>
    </location>
</feature>
<dbReference type="InterPro" id="IPR036028">
    <property type="entry name" value="SH3-like_dom_sf"/>
</dbReference>
<feature type="compositionally biased region" description="Basic and acidic residues" evidence="6">
    <location>
        <begin position="122"/>
        <end position="148"/>
    </location>
</feature>
<keyword evidence="2 4" id="KW-0728">SH3 domain</keyword>
<feature type="region of interest" description="Disordered" evidence="6">
    <location>
        <begin position="4028"/>
        <end position="4081"/>
    </location>
</feature>
<feature type="coiled-coil region" evidence="5">
    <location>
        <begin position="2010"/>
        <end position="2158"/>
    </location>
</feature>
<keyword evidence="9" id="KW-0418">Kinase</keyword>
<evidence type="ECO:0000313" key="10">
    <source>
        <dbReference type="Proteomes" id="UP001152320"/>
    </source>
</evidence>
<feature type="compositionally biased region" description="Pro residues" evidence="6">
    <location>
        <begin position="3496"/>
        <end position="3505"/>
    </location>
</feature>
<feature type="coiled-coil region" evidence="5">
    <location>
        <begin position="978"/>
        <end position="1193"/>
    </location>
</feature>
<feature type="region of interest" description="Disordered" evidence="6">
    <location>
        <begin position="278"/>
        <end position="425"/>
    </location>
</feature>
<feature type="compositionally biased region" description="Polar residues" evidence="6">
    <location>
        <begin position="3436"/>
        <end position="3445"/>
    </location>
</feature>
<feature type="coiled-coil region" evidence="5">
    <location>
        <begin position="1281"/>
        <end position="1606"/>
    </location>
</feature>
<evidence type="ECO:0000256" key="5">
    <source>
        <dbReference type="SAM" id="Coils"/>
    </source>
</evidence>
<feature type="compositionally biased region" description="Polar residues" evidence="6">
    <location>
        <begin position="3483"/>
        <end position="3494"/>
    </location>
</feature>
<feature type="compositionally biased region" description="Polar residues" evidence="6">
    <location>
        <begin position="4042"/>
        <end position="4051"/>
    </location>
</feature>
<dbReference type="PANTHER" id="PTHR14234">
    <property type="entry name" value="RIM BINDING PROTEIN-RELATED"/>
    <property type="match status" value="1"/>
</dbReference>
<dbReference type="Pfam" id="PF25523">
    <property type="entry name" value="Ig_RIMBP2"/>
    <property type="match status" value="1"/>
</dbReference>
<dbReference type="SMART" id="SM00326">
    <property type="entry name" value="SH3"/>
    <property type="match status" value="1"/>
</dbReference>
<feature type="domain" description="SH3" evidence="7">
    <location>
        <begin position="4372"/>
        <end position="4439"/>
    </location>
</feature>
<dbReference type="InterPro" id="IPR036116">
    <property type="entry name" value="FN3_sf"/>
</dbReference>
<reference evidence="9" key="1">
    <citation type="submission" date="2021-10" db="EMBL/GenBank/DDBJ databases">
        <title>Tropical sea cucumber genome reveals ecological adaptation and Cuvierian tubules defense mechanism.</title>
        <authorList>
            <person name="Chen T."/>
        </authorList>
    </citation>
    <scope>NUCLEOTIDE SEQUENCE</scope>
    <source>
        <strain evidence="9">Nanhai2018</strain>
        <tissue evidence="9">Muscle</tissue>
    </source>
</reference>
<evidence type="ECO:0000256" key="6">
    <source>
        <dbReference type="SAM" id="MobiDB-lite"/>
    </source>
</evidence>
<feature type="coiled-coil region" evidence="5">
    <location>
        <begin position="1221"/>
        <end position="1255"/>
    </location>
</feature>
<feature type="compositionally biased region" description="Basic and acidic residues" evidence="6">
    <location>
        <begin position="326"/>
        <end position="341"/>
    </location>
</feature>
<feature type="region of interest" description="Disordered" evidence="6">
    <location>
        <begin position="83"/>
        <end position="102"/>
    </location>
</feature>
<feature type="compositionally biased region" description="Polar residues" evidence="6">
    <location>
        <begin position="395"/>
        <end position="410"/>
    </location>
</feature>
<feature type="coiled-coil region" evidence="5">
    <location>
        <begin position="2743"/>
        <end position="2850"/>
    </location>
</feature>
<feature type="region of interest" description="Disordered" evidence="6">
    <location>
        <begin position="1891"/>
        <end position="1910"/>
    </location>
</feature>
<feature type="region of interest" description="Disordered" evidence="6">
    <location>
        <begin position="861"/>
        <end position="917"/>
    </location>
</feature>
<dbReference type="CDD" id="cd11851">
    <property type="entry name" value="SH3_RIM-BP"/>
    <property type="match status" value="1"/>
</dbReference>
<feature type="compositionally biased region" description="Polar residues" evidence="6">
    <location>
        <begin position="4155"/>
        <end position="4170"/>
    </location>
</feature>
<evidence type="ECO:0000256" key="1">
    <source>
        <dbReference type="ARBA" id="ARBA00010749"/>
    </source>
</evidence>
<feature type="region of interest" description="Disordered" evidence="6">
    <location>
        <begin position="789"/>
        <end position="823"/>
    </location>
</feature>
<feature type="compositionally biased region" description="Basic residues" evidence="6">
    <location>
        <begin position="1"/>
        <end position="12"/>
    </location>
</feature>
<feature type="compositionally biased region" description="Basic and acidic residues" evidence="6">
    <location>
        <begin position="1891"/>
        <end position="1907"/>
    </location>
</feature>
<feature type="region of interest" description="Disordered" evidence="6">
    <location>
        <begin position="1612"/>
        <end position="1651"/>
    </location>
</feature>
<feature type="region of interest" description="Disordered" evidence="6">
    <location>
        <begin position="3417"/>
        <end position="3463"/>
    </location>
</feature>
<keyword evidence="5" id="KW-0175">Coiled coil</keyword>
<feature type="compositionally biased region" description="Low complexity" evidence="6">
    <location>
        <begin position="4205"/>
        <end position="4225"/>
    </location>
</feature>
<keyword evidence="10" id="KW-1185">Reference proteome</keyword>
<feature type="compositionally biased region" description="Basic and acidic residues" evidence="6">
    <location>
        <begin position="4448"/>
        <end position="4473"/>
    </location>
</feature>
<feature type="compositionally biased region" description="Basic and acidic residues" evidence="6">
    <location>
        <begin position="3703"/>
        <end position="3746"/>
    </location>
</feature>
<dbReference type="OrthoDB" id="4158657at2759"/>
<dbReference type="SUPFAM" id="SSF50044">
    <property type="entry name" value="SH3-domain"/>
    <property type="match status" value="1"/>
</dbReference>
<feature type="coiled-coil region" evidence="5">
    <location>
        <begin position="2200"/>
        <end position="2361"/>
    </location>
</feature>
<dbReference type="GO" id="GO:0016301">
    <property type="term" value="F:kinase activity"/>
    <property type="evidence" value="ECO:0007669"/>
    <property type="project" value="UniProtKB-KW"/>
</dbReference>
<dbReference type="SUPFAM" id="SSF49265">
    <property type="entry name" value="Fibronectin type III"/>
    <property type="match status" value="1"/>
</dbReference>
<proteinExistence type="inferred from homology"/>
<feature type="coiled-coil region" evidence="5">
    <location>
        <begin position="2647"/>
        <end position="2674"/>
    </location>
</feature>
<dbReference type="Gene3D" id="2.60.40.10">
    <property type="entry name" value="Immunoglobulins"/>
    <property type="match status" value="1"/>
</dbReference>
<dbReference type="Pfam" id="PF07653">
    <property type="entry name" value="SH3_2"/>
    <property type="match status" value="1"/>
</dbReference>
<dbReference type="PROSITE" id="PS50853">
    <property type="entry name" value="FN3"/>
    <property type="match status" value="1"/>
</dbReference>
<feature type="compositionally biased region" description="Acidic residues" evidence="6">
    <location>
        <begin position="3129"/>
        <end position="3138"/>
    </location>
</feature>
<feature type="compositionally biased region" description="Basic and acidic residues" evidence="6">
    <location>
        <begin position="880"/>
        <end position="901"/>
    </location>
</feature>
<accession>A0A9Q1BHY3</accession>
<feature type="compositionally biased region" description="Basic and acidic residues" evidence="6">
    <location>
        <begin position="3102"/>
        <end position="3128"/>
    </location>
</feature>
<protein>
    <submittedName>
        <fullName evidence="9">Janus kinase and microtubule-interacting protein 2</fullName>
    </submittedName>
</protein>
<dbReference type="InterPro" id="IPR040325">
    <property type="entry name" value="RIMBP1/2/3"/>
</dbReference>
<feature type="compositionally biased region" description="Basic and acidic residues" evidence="6">
    <location>
        <begin position="1970"/>
        <end position="1984"/>
    </location>
</feature>
<feature type="region of interest" description="Disordered" evidence="6">
    <location>
        <begin position="4340"/>
        <end position="4370"/>
    </location>
</feature>
<name>A0A9Q1BHY3_HOLLE</name>
<feature type="coiled-coil region" evidence="5">
    <location>
        <begin position="654"/>
        <end position="784"/>
    </location>
</feature>
<feature type="domain" description="Fibronectin type-III" evidence="8">
    <location>
        <begin position="4246"/>
        <end position="4341"/>
    </location>
</feature>
<dbReference type="PROSITE" id="PS50002">
    <property type="entry name" value="SH3"/>
    <property type="match status" value="1"/>
</dbReference>
<evidence type="ECO:0000256" key="2">
    <source>
        <dbReference type="ARBA" id="ARBA00022443"/>
    </source>
</evidence>
<dbReference type="EMBL" id="JAIZAY010000017">
    <property type="protein sequence ID" value="KAJ8025592.1"/>
    <property type="molecule type" value="Genomic_DNA"/>
</dbReference>
<comment type="similarity">
    <text evidence="1">Belongs to the RIMBP family.</text>
</comment>
<dbReference type="FunFam" id="2.30.30.40:FF:000016">
    <property type="entry name" value="RIMS-binding protein 2 isoform X2"/>
    <property type="match status" value="1"/>
</dbReference>
<feature type="coiled-coil region" evidence="5">
    <location>
        <begin position="479"/>
        <end position="506"/>
    </location>
</feature>
<feature type="compositionally biased region" description="Low complexity" evidence="6">
    <location>
        <begin position="3750"/>
        <end position="3765"/>
    </location>
</feature>
<feature type="compositionally biased region" description="Basic and acidic residues" evidence="6">
    <location>
        <begin position="1621"/>
        <end position="1646"/>
    </location>
</feature>
<feature type="region of interest" description="Disordered" evidence="6">
    <location>
        <begin position="4155"/>
        <end position="4243"/>
    </location>
</feature>
<feature type="region of interest" description="Disordered" evidence="6">
    <location>
        <begin position="1860"/>
        <end position="1883"/>
    </location>
</feature>
<feature type="region of interest" description="Disordered" evidence="6">
    <location>
        <begin position="3969"/>
        <end position="4007"/>
    </location>
</feature>
<feature type="region of interest" description="Disordered" evidence="6">
    <location>
        <begin position="118"/>
        <end position="162"/>
    </location>
</feature>
<feature type="region of interest" description="Disordered" evidence="6">
    <location>
        <begin position="3089"/>
        <end position="3144"/>
    </location>
</feature>
<feature type="region of interest" description="Disordered" evidence="6">
    <location>
        <begin position="1"/>
        <end position="51"/>
    </location>
</feature>
<dbReference type="GO" id="GO:0007274">
    <property type="term" value="P:neuromuscular synaptic transmission"/>
    <property type="evidence" value="ECO:0007669"/>
    <property type="project" value="TreeGrafter"/>
</dbReference>
<dbReference type="Gene3D" id="2.30.30.40">
    <property type="entry name" value="SH3 Domains"/>
    <property type="match status" value="1"/>
</dbReference>
<feature type="region of interest" description="Disordered" evidence="6">
    <location>
        <begin position="3479"/>
        <end position="3507"/>
    </location>
</feature>
<sequence>MDPAHPHTRSSRIPRPSLQQRSPSPPKGERYSALSPTPEHLSNASNTSVQQLKDEITQLKRKLEEENSLIKTLKHEKVKEIKKVRTEEQGKSKNALEDQRYKLNQEKERALENLRSQLAKQHASEMSKILKERESLSKASRGADKERMSFTQSLQQEMRTESREEAKKLFAAEKNRFIQEIEELNRKKRELEEQLKNESLAGRRKLEDYRRLNEEHQREIDQLRKDARKDIILLLDELKAKDRIILELEKELGHQAGYASGLAGENGSSKNLLNLTKMRDTWEKMTSTKPTTSRKERAVRNLGTESLSQSSSSLDESKISTNTSDENQRIEISDKVSKVSSRDSPSSSTVLSAKDSLIPRGGTSSRGSPMPLRGSPLPTESTKFRRSLPVLSPPARSSTPTRQVTDSLQSKLREAEDAKRKAERKCKMLSDELKSMKKDIPRSRRPQSPWTTEKIDLLTKQKVSKKPAHVRRRVDNEETREREEEISRLRRQMDDQFEEIVALKQAAMAERNRQLFGRRNSLPLETQSEFDVSLNSSLAISEADDLRSLGRSLSRPDLDSRESLTASLWNDYKLEAAEETIQGLKEKVTVLFILKEMEASKEMLLSELHDSKEQNELLEFQLLEADESGKRMSGKEMPFTDEVLREILRYMQTHEGKEIDLSELKQQIDQLSQEKVGKLSDADQKSLESLREILELVEVEVGRLREEEFDLREEVKEKSEEVYTLASELTQLLTQLTEKEETIQVTNKKVDELLENEFDLSEKIKDYETQVALLQEELLEARYKHAREFEPKDSNTSEPVVEKADSEEGEKTPGKSHADKEVQVRFRRLPRQDRGMSREYDFGDVDGQEEDVTFSDDDLIGDLLPDEDDEVRGAGMSDGDTGRVDKMEVKLEKGEVQEQRSSHVPGEGLGGVESGERHPEQLNRMQGRIKSLEEENNGLLTKQADLQREICNLKETVSHLENKVFESEGNAETMSKVIADQIIQMQNLRKDSENLMSKDAVEMREKELQGVIKDLQDKEKEMRLEMEKMNEERKRQMEMLESERRMIEDRLVEAEGEKKLLRDALEKEKLSKDVEVRGEEGVRFYKDEAERLKFVIEELNEKQAQAEELVASLELELQNARQQLEREEAEKKQLEGRCCQLKEQREEAEDNLKMKKEELQYLLREKGEMEIVRDELQREIADLKEKMLQKVDIAKVVEKCEDETEMGKDEIGTLKERVAYLEHENKDLVDYRDEVENLKQQIKVLYAEKVAVEESLQVVASVREKLAQDLEGMEKANGKVVKESEHKVMELMQAVDDMERRLVEKDMELDEIRKMKDRETRELSETVDTLQKETEMLQKTNERLSGEKEQAESLKEEKEKLLCEKLSLEERVNQLQSSETDLEQEVKEEREKSLKIEMENDKMFEEIKHLKSLLEEQTAEKDGNIFEELQENILQLEIEKGSLESDLLKEKSENEKLRKDKENMEFAVEQMRDREIELKAIISELEAVGEKEDGYERKIKDQESEINALQRKVEDTSNEVQVLENKIKKLEESESKLFSDSFEKDAKIQAMCAKEMGLEEKVRKLLMEAAGAEKQHEEGGGLMDELEARKIKIGDLEDELEKIRVEGELLFDNNGNTSDSEYSRGLRDDFGREENVSERGEGHGENLSEDGGNVYSVVEQEIWEEVQVSVVRPTAMAPPVVGGQGGDDELGIFGHENNSVGLEEQEEESTLLNRRIEMLEAEVKSQKGLLQEETLAKEKLQKEIWEMLQTQSDLRQQLTTLQDQNDGLQANMKFLRELEEETESLTARVEKMTEEKRVLEAKMREVEASKAENEEKLEEKGRELDTIKEQVDAIEEERKMLMEKLKEMENAMKARLGGLEASERYEYPESEKQDSSRELEESLRGEIRKLEERNSLLEEQLHDKTKISLDTSEMDSLLFSSDDEGEFDARVEEAVEEKVKRLEKLNHALKEQVKHLLAFQGLGVEDSELVREDVEDEARLKERDETEEDKENSLDEKTLEEDIVENVANEEDLKKQLALSEENNKYLEQQLEDLRQLMQDGGFENQDVLIEKVEVLEKSQKQLVSEIESLKKDLADKEDELLNTQAEMLSTERKFSMRVEELEKSEQSLLEKLEATNEEWRQQSESSMERISELENVRGQLREQLSKVEEQLEELQVSGGFDNLSSTQQSGPSLLDEGLGALDIGRSSFDYTDDFDEEEGDAMQHEMEVALRELDEEEDEDKVAVLNEENEKLMERVEELEKSEVELMEKVGILEQSELAMSDLCDNLKADIDRKMLEVTELREKLSRMENVEDQSNYDAKEKQGILEGEVKHLQEQLSFMEEERKSLLTKIEEMEVEKDVKEMEEKEEQETAKMEILLEEKGAQVMLEENKVEISIKQWQEQSLEEIQQVEKPVRVRTVAPYNAPLPYWNLGVPNVKERNQVRVEVVNWTWSGGEEDQHMQEFADEEEFLKNVVSCVEQRKPNTTEMNFEEKLLEEEQESVDAVEEDKSVEMLDDFGERELSVMKEQSNQMKTVLIYKNFEEVVLKPSDRESKVGEEEEQTDEEPNFDYCEEPMIFKEEVLTEQITDDVFMPLRCENQDNSTDSAKLAGQDGGEEIQSLKEKIRYLEENEVILKERISVLEGDERLLVDSSEIAEEDGSRTGEESKEELMMKIRDLEDNEVILKAKIEEMEIMQSALQETLSQADAIVREREAEYLEKIEALESSQSDLKHLIERPSSGDQVSGDAFDEDVAGEETDRKVEEEAVRVKIEKLENLVEEKESQILILEASLEEKIEIEETFNEQKVALQNKIEMLEHCEEEKDQLIKEMEKQLEEEGAKADREGTLKERIADLEETVAKKSEQIVQLECELADVGSQQGRGDPLQEADVEASNVSGEAAVADAKVDQVDSVESGILEKRIEELENSEMKLITELEESLENEENLKEEVQKLEKLKNDAGNERDEFRERAKHLESDVNELKSKLDILEDEKDKYLEEIAEKAKALEDMQETKLMLEEDRDEKRAEIEELVRLREEKDEELIMMTEDLETKSKRLEELDGFVKTLEMGVENLTSKLVEEEEKVRCAEAEMEKMKREKEQVEDEVRQLKEMLESQGKRILSGRGDSSHHQAGDVERGVEKEDDAKQTRNQEDELEAVEDEISTQGNAEETLSVLQEELHLANIQIEDLKRSKIALEEQLKKLRSNRRSSNMITLPEDEYKSLKARAQMVGTPDDSEETVDLNSTNDEEQFANAGKLWVKLDQTTKELRKYQELYNTTIKEVGHLKLALREVSEKHEAYLQGRRGSMLIDTVALPSSESDKTVDHKLIQTRPLKTIASDALKVRLATDTSRSQPITLQELLEAIPEPTELGDILMPKGSPYKPEIIAADDSLFLLDTPSPLKTTPTQGALSESFLNTSMWPPDLAKHEKQRAWEEIQSALASENMSEEGDTPPLPKSMPPRTSSNSSFVETPDLPDLTPPNEFSFLSDDDFQKDEVDLDQSEVKKINAQTQEGQQGVQSDPPPVPPKPAAPDWLKEMQLKEWEKVLKEAEEMRNKLQEFEEKVVVSLSFLEYLLMLDEEKEEQLNQLKAGREELELKAREAEDGYHYKVKLQEKEKELEEKEKQILRLKGDLKKKEAEATPLKLQLESLKEKQLKLKQENGQIWQLKDKLERLQDQYKDKEQSMRLLEAEKMRMREDIEGKDRKLFSKEREVEKCQEEIEILKEKLRDYEKGRNQKSDEEVESEKEYLKKQNEQLRKQVDQLEPLKERMDNLQSQLEKGLSSKESSSSLMRKLQQAEKMLEEKTADEMRLLEDNECLQKRIDNLEKEKNYRDGLEADYESMKELFNELEHKKHEAELSVAPLKAKVSYLLKKFQEKDAVLRQMASEVAVKNPERASEIFEEIEKLQHQLPLEDIHPRKTAWEEKPFKFDRRKARSLDVLNNNGSEVIEDNLERNGGVSLQDLIKEASKPAVGNFSITSDIGRSQDSLLAAFPELKSNHMRGSPHFKERNAGRRKKSKVKNSSSESDDTLNGLLQSDAEDNIDFAIPDTSSSHLPNLVSSGGIMAPGTSSPSVNSSHRTRPPLLRTMKTDLGTGGKPSPVSSMERTQPVNGVDALMSGVPHRGIGSDEAGGVMLPPGHLNGVPQSGTGVVPLVSSGPTIPSSGVAGLTGSFAKNTMPMFNQPHSKGVGTSQQNGPPLNRGPVGNTINYNSGNVPPVNGPTWNGAPRVPTSHELSTSLSSSLPSSHLQPSSGNHHMAPGTGYAPPTTGVLQPPRSVSVARMVSKHSVLLVWTLPVLDEMARNNGHEVAGYKIYVNGNLKQFVTSPHLAKALVTNLNLKMVRTFGIQTVSVHGKGSSVRQVNFTLPHSDVSQSGMSDASLSDSAREPSTDASSVVGERPKQRMFMAVYSYNPMEHSPNENPERELTFKEGDLIRVQGHMRNDGFYHGMINGKKGLVPSNFIEEISISSSGKKKTRQEAPRKQPQKEVSKTRKEKDSDHRAYSKSSQSKV</sequence>
<dbReference type="GO" id="GO:0045202">
    <property type="term" value="C:synapse"/>
    <property type="evidence" value="ECO:0007669"/>
    <property type="project" value="GOC"/>
</dbReference>
<organism evidence="9 10">
    <name type="scientific">Holothuria leucospilota</name>
    <name type="common">Black long sea cucumber</name>
    <name type="synonym">Mertensiothuria leucospilota</name>
    <dbReference type="NCBI Taxonomy" id="206669"/>
    <lineage>
        <taxon>Eukaryota</taxon>
        <taxon>Metazoa</taxon>
        <taxon>Echinodermata</taxon>
        <taxon>Eleutherozoa</taxon>
        <taxon>Echinozoa</taxon>
        <taxon>Holothuroidea</taxon>
        <taxon>Aspidochirotacea</taxon>
        <taxon>Aspidochirotida</taxon>
        <taxon>Holothuriidae</taxon>
        <taxon>Holothuria</taxon>
    </lineage>
</organism>
<dbReference type="Proteomes" id="UP001152320">
    <property type="component" value="Chromosome 17"/>
</dbReference>
<gene>
    <name evidence="9" type="ORF">HOLleu_33187</name>
</gene>
<feature type="compositionally biased region" description="Acidic residues" evidence="6">
    <location>
        <begin position="861"/>
        <end position="870"/>
    </location>
</feature>
<evidence type="ECO:0000256" key="4">
    <source>
        <dbReference type="PROSITE-ProRule" id="PRU00192"/>
    </source>
</evidence>
<comment type="caution">
    <text evidence="9">The sequence shown here is derived from an EMBL/GenBank/DDBJ whole genome shotgun (WGS) entry which is preliminary data.</text>
</comment>
<feature type="coiled-coil region" evidence="5">
    <location>
        <begin position="167"/>
        <end position="226"/>
    </location>
</feature>
<feature type="compositionally biased region" description="Basic and acidic residues" evidence="6">
    <location>
        <begin position="411"/>
        <end position="425"/>
    </location>
</feature>
<feature type="compositionally biased region" description="Low complexity" evidence="6">
    <location>
        <begin position="13"/>
        <end position="22"/>
    </location>
</feature>
<feature type="compositionally biased region" description="Polar residues" evidence="6">
    <location>
        <begin position="4340"/>
        <end position="4355"/>
    </location>
</feature>